<name>A0A649V1R9_9CAUD</name>
<evidence type="ECO:0000313" key="1">
    <source>
        <dbReference type="EMBL" id="QGJ84794.1"/>
    </source>
</evidence>
<proteinExistence type="predicted"/>
<sequence>MKLYESKFYHIYAEKAQAYRKHPNSVNAGAYMQMMELLLNDLALSEMKEEKKEGTK</sequence>
<evidence type="ECO:0000313" key="2">
    <source>
        <dbReference type="Proteomes" id="UP000424451"/>
    </source>
</evidence>
<protein>
    <submittedName>
        <fullName evidence="1">Uncharacterized protein</fullName>
    </submittedName>
</protein>
<organism evidence="1 2">
    <name type="scientific">Lactococcus phage P1046</name>
    <dbReference type="NCBI Taxonomy" id="2662294"/>
    <lineage>
        <taxon>Viruses</taxon>
        <taxon>Duplodnaviria</taxon>
        <taxon>Heunggongvirae</taxon>
        <taxon>Uroviricota</taxon>
        <taxon>Caudoviricetes</taxon>
        <taxon>Fremauxvirus</taxon>
        <taxon>Fremauxvirus CHPC971</taxon>
    </lineage>
</organism>
<dbReference type="EMBL" id="MN552143">
    <property type="protein sequence ID" value="QGJ84794.1"/>
    <property type="molecule type" value="Genomic_DNA"/>
</dbReference>
<accession>A0A649V1R9</accession>
<dbReference type="Proteomes" id="UP000424451">
    <property type="component" value="Segment"/>
</dbReference>
<reference evidence="1 2" key="1">
    <citation type="submission" date="2019-10" db="EMBL/GenBank/DDBJ databases">
        <title>Complete Genome of L. lactis phage P1046.</title>
        <authorList>
            <person name="Brinks E."/>
        </authorList>
    </citation>
    <scope>NUCLEOTIDE SEQUENCE [LARGE SCALE GENOMIC DNA]</scope>
</reference>